<accession>A0A2G0CC77</accession>
<keyword evidence="1" id="KW-0472">Membrane</keyword>
<dbReference type="Proteomes" id="UP000226437">
    <property type="component" value="Unassembled WGS sequence"/>
</dbReference>
<keyword evidence="1" id="KW-0812">Transmembrane</keyword>
<keyword evidence="4" id="KW-1185">Reference proteome</keyword>
<name>A0A2G0CC77_9BACT</name>
<dbReference type="Pfam" id="PF09990">
    <property type="entry name" value="DUF2231"/>
    <property type="match status" value="1"/>
</dbReference>
<dbReference type="EMBL" id="PDLO01000008">
    <property type="protein sequence ID" value="PHK97588.1"/>
    <property type="molecule type" value="Genomic_DNA"/>
</dbReference>
<organism evidence="3 4">
    <name type="scientific">Neolewinella marina</name>
    <dbReference type="NCBI Taxonomy" id="438751"/>
    <lineage>
        <taxon>Bacteria</taxon>
        <taxon>Pseudomonadati</taxon>
        <taxon>Bacteroidota</taxon>
        <taxon>Saprospiria</taxon>
        <taxon>Saprospirales</taxon>
        <taxon>Lewinellaceae</taxon>
        <taxon>Neolewinella</taxon>
    </lineage>
</organism>
<feature type="transmembrane region" description="Helical" evidence="1">
    <location>
        <begin position="45"/>
        <end position="64"/>
    </location>
</feature>
<sequence length="155" mass="16981">MKEISHHPMNAADLHLILNHFPIIGAFFGVAFMGYGYYTKNETILSAAKVVFIFIALMTIPVYFTGEPAEHAVEELGGFSHDQIHEHEDAAVWGFVAVLIVGALSGFSLWKQRNPGWLNAAILVAGLITLAIMAYVGYEGGQIRHQELQEAAIGQ</sequence>
<proteinExistence type="predicted"/>
<evidence type="ECO:0000313" key="3">
    <source>
        <dbReference type="EMBL" id="PHK97588.1"/>
    </source>
</evidence>
<protein>
    <recommendedName>
        <fullName evidence="2">DUF2231 domain-containing protein</fullName>
    </recommendedName>
</protein>
<feature type="transmembrane region" description="Helical" evidence="1">
    <location>
        <begin position="90"/>
        <end position="110"/>
    </location>
</feature>
<gene>
    <name evidence="3" type="ORF">CGL56_15945</name>
</gene>
<comment type="caution">
    <text evidence="3">The sequence shown here is derived from an EMBL/GenBank/DDBJ whole genome shotgun (WGS) entry which is preliminary data.</text>
</comment>
<keyword evidence="1" id="KW-1133">Transmembrane helix</keyword>
<feature type="domain" description="DUF2231" evidence="2">
    <location>
        <begin position="14"/>
        <end position="143"/>
    </location>
</feature>
<evidence type="ECO:0000313" key="4">
    <source>
        <dbReference type="Proteomes" id="UP000226437"/>
    </source>
</evidence>
<reference evidence="3 4" key="1">
    <citation type="submission" date="2017-10" db="EMBL/GenBank/DDBJ databases">
        <title>The draft genome sequence of Lewinella marina KCTC 32374.</title>
        <authorList>
            <person name="Wang K."/>
        </authorList>
    </citation>
    <scope>NUCLEOTIDE SEQUENCE [LARGE SCALE GENOMIC DNA]</scope>
    <source>
        <strain evidence="3 4">MKG-38</strain>
    </source>
</reference>
<evidence type="ECO:0000256" key="1">
    <source>
        <dbReference type="SAM" id="Phobius"/>
    </source>
</evidence>
<feature type="transmembrane region" description="Helical" evidence="1">
    <location>
        <begin position="117"/>
        <end position="138"/>
    </location>
</feature>
<dbReference type="InterPro" id="IPR019251">
    <property type="entry name" value="DUF2231_TM"/>
</dbReference>
<evidence type="ECO:0000259" key="2">
    <source>
        <dbReference type="Pfam" id="PF09990"/>
    </source>
</evidence>
<feature type="transmembrane region" description="Helical" evidence="1">
    <location>
        <begin position="20"/>
        <end position="38"/>
    </location>
</feature>
<dbReference type="AlphaFoldDB" id="A0A2G0CC77"/>